<evidence type="ECO:0000313" key="1">
    <source>
        <dbReference type="EMBL" id="KRH57555.1"/>
    </source>
</evidence>
<name>A0A0R0JYY0_SOYBN</name>
<dbReference type="AlphaFoldDB" id="A0A0R0JYY0"/>
<gene>
    <name evidence="1" type="ORF">GLYMA_05G068300</name>
</gene>
<keyword evidence="3" id="KW-1185">Reference proteome</keyword>
<reference evidence="1" key="3">
    <citation type="submission" date="2018-07" db="EMBL/GenBank/DDBJ databases">
        <title>WGS assembly of Glycine max.</title>
        <authorList>
            <person name="Schmutz J."/>
            <person name="Cannon S."/>
            <person name="Schlueter J."/>
            <person name="Ma J."/>
            <person name="Mitros T."/>
            <person name="Nelson W."/>
            <person name="Hyten D."/>
            <person name="Song Q."/>
            <person name="Thelen J."/>
            <person name="Cheng J."/>
            <person name="Xu D."/>
            <person name="Hellsten U."/>
            <person name="May G."/>
            <person name="Yu Y."/>
            <person name="Sakurai T."/>
            <person name="Umezawa T."/>
            <person name="Bhattacharyya M."/>
            <person name="Sandhu D."/>
            <person name="Valliyodan B."/>
            <person name="Lindquist E."/>
            <person name="Peto M."/>
            <person name="Grant D."/>
            <person name="Shu S."/>
            <person name="Goodstein D."/>
            <person name="Barry K."/>
            <person name="Futrell-Griggs M."/>
            <person name="Abernathy B."/>
            <person name="Du J."/>
            <person name="Tian Z."/>
            <person name="Zhu L."/>
            <person name="Gill N."/>
            <person name="Joshi T."/>
            <person name="Libault M."/>
            <person name="Sethuraman A."/>
            <person name="Zhang X."/>
            <person name="Shinozaki K."/>
            <person name="Nguyen H."/>
            <person name="Wing R."/>
            <person name="Cregan P."/>
            <person name="Specht J."/>
            <person name="Grimwood J."/>
            <person name="Rokhsar D."/>
            <person name="Stacey G."/>
            <person name="Shoemaker R."/>
            <person name="Jackson S."/>
        </authorList>
    </citation>
    <scope>NUCLEOTIDE SEQUENCE</scope>
    <source>
        <tissue evidence="1">Callus</tissue>
    </source>
</reference>
<reference evidence="1 2" key="1">
    <citation type="journal article" date="2010" name="Nature">
        <title>Genome sequence of the palaeopolyploid soybean.</title>
        <authorList>
            <person name="Schmutz J."/>
            <person name="Cannon S.B."/>
            <person name="Schlueter J."/>
            <person name="Ma J."/>
            <person name="Mitros T."/>
            <person name="Nelson W."/>
            <person name="Hyten D.L."/>
            <person name="Song Q."/>
            <person name="Thelen J.J."/>
            <person name="Cheng J."/>
            <person name="Xu D."/>
            <person name="Hellsten U."/>
            <person name="May G.D."/>
            <person name="Yu Y."/>
            <person name="Sakurai T."/>
            <person name="Umezawa T."/>
            <person name="Bhattacharyya M.K."/>
            <person name="Sandhu D."/>
            <person name="Valliyodan B."/>
            <person name="Lindquist E."/>
            <person name="Peto M."/>
            <person name="Grant D."/>
            <person name="Shu S."/>
            <person name="Goodstein D."/>
            <person name="Barry K."/>
            <person name="Futrell-Griggs M."/>
            <person name="Abernathy B."/>
            <person name="Du J."/>
            <person name="Tian Z."/>
            <person name="Zhu L."/>
            <person name="Gill N."/>
            <person name="Joshi T."/>
            <person name="Libault M."/>
            <person name="Sethuraman A."/>
            <person name="Zhang X.-C."/>
            <person name="Shinozaki K."/>
            <person name="Nguyen H.T."/>
            <person name="Wing R.A."/>
            <person name="Cregan P."/>
            <person name="Specht J."/>
            <person name="Grimwood J."/>
            <person name="Rokhsar D."/>
            <person name="Stacey G."/>
            <person name="Shoemaker R.C."/>
            <person name="Jackson S.A."/>
        </authorList>
    </citation>
    <scope>NUCLEOTIDE SEQUENCE</scope>
    <source>
        <strain evidence="2">cv. Williams 82</strain>
        <tissue evidence="1">Callus</tissue>
    </source>
</reference>
<dbReference type="Gramene" id="KRH57555">
    <property type="protein sequence ID" value="KRH57555"/>
    <property type="gene ID" value="GLYMA_05G068300"/>
</dbReference>
<protein>
    <submittedName>
        <fullName evidence="1 2">Uncharacterized protein</fullName>
    </submittedName>
</protein>
<reference evidence="2" key="2">
    <citation type="submission" date="2018-02" db="UniProtKB">
        <authorList>
            <consortium name="EnsemblPlants"/>
        </authorList>
    </citation>
    <scope>IDENTIFICATION</scope>
    <source>
        <strain evidence="2">Williams 82</strain>
    </source>
</reference>
<dbReference type="InParanoid" id="A0A0R0JYY0"/>
<dbReference type="EMBL" id="CM000838">
    <property type="protein sequence ID" value="KRH57555.1"/>
    <property type="molecule type" value="Genomic_DNA"/>
</dbReference>
<sequence length="107" mass="11516">MPSRPLSNSKKSASLPCCSCCAVVPHAHTNVGLSLHDIVEVTLALTFTRIECHQSPSSSTSPFSNKDASGSVKLWEITKGVVIEDYQSCGRQLVAFSCCNLNDNLVF</sequence>
<dbReference type="Proteomes" id="UP000008827">
    <property type="component" value="Chromosome 5"/>
</dbReference>
<accession>A0A0R0JYY0</accession>
<proteinExistence type="predicted"/>
<evidence type="ECO:0000313" key="2">
    <source>
        <dbReference type="EnsemblPlants" id="KRH57555"/>
    </source>
</evidence>
<organism evidence="1">
    <name type="scientific">Glycine max</name>
    <name type="common">Soybean</name>
    <name type="synonym">Glycine hispida</name>
    <dbReference type="NCBI Taxonomy" id="3847"/>
    <lineage>
        <taxon>Eukaryota</taxon>
        <taxon>Viridiplantae</taxon>
        <taxon>Streptophyta</taxon>
        <taxon>Embryophyta</taxon>
        <taxon>Tracheophyta</taxon>
        <taxon>Spermatophyta</taxon>
        <taxon>Magnoliopsida</taxon>
        <taxon>eudicotyledons</taxon>
        <taxon>Gunneridae</taxon>
        <taxon>Pentapetalae</taxon>
        <taxon>rosids</taxon>
        <taxon>fabids</taxon>
        <taxon>Fabales</taxon>
        <taxon>Fabaceae</taxon>
        <taxon>Papilionoideae</taxon>
        <taxon>50 kb inversion clade</taxon>
        <taxon>NPAAA clade</taxon>
        <taxon>indigoferoid/millettioid clade</taxon>
        <taxon>Phaseoleae</taxon>
        <taxon>Glycine</taxon>
        <taxon>Glycine subgen. Soja</taxon>
    </lineage>
</organism>
<dbReference type="EnsemblPlants" id="KRH57555">
    <property type="protein sequence ID" value="KRH57555"/>
    <property type="gene ID" value="GLYMA_05G068300"/>
</dbReference>
<evidence type="ECO:0000313" key="3">
    <source>
        <dbReference type="Proteomes" id="UP000008827"/>
    </source>
</evidence>